<sequence length="364" mass="41150">MSRTNKSHRPPGLKGKEIGLWHAAQSKNRCKGDLDNQTKFAPMPLVGLNLPKIQSVIQEFVEPVPELPKTSNEHISSMCKLPTLSTSQQTPEEDEAEELFGEIQDCFDVSVGPCSDPDQMLLTKESLARNPDIDHELCLSMRNCMSSAAYMKMSESRCELPAYQFKEFDVWDSSTLHWQHIFPTSPYDDIVSTIRNNQVVIISGETGCGKTTQVPQFILEDQVLGGNGSVTRIIVTQPRRISAVSVAERVATERGQSIGSSVGYQVRLERRYPQRPHGSIMFCTTGIILQWFRSDPLLKNISHIIVDEVHEREFLCDFLLCMLKRIAPLRPDLRIVLMSATINAEKFVEYFGKYLLNCFHGRES</sequence>
<dbReference type="SUPFAM" id="SSF52540">
    <property type="entry name" value="P-loop containing nucleoside triphosphate hydrolases"/>
    <property type="match status" value="1"/>
</dbReference>
<evidence type="ECO:0000259" key="7">
    <source>
        <dbReference type="PROSITE" id="PS51192"/>
    </source>
</evidence>
<protein>
    <submittedName>
        <fullName evidence="8">ATP-dependent RNA helicase DHX36</fullName>
    </submittedName>
</protein>
<evidence type="ECO:0000256" key="1">
    <source>
        <dbReference type="ARBA" id="ARBA00022741"/>
    </source>
</evidence>
<reference evidence="8 9" key="1">
    <citation type="journal article" date="2019" name="PLoS Pathog.">
        <title>Genome sequence of the bovine parasite Schistosoma bovis Tanzania.</title>
        <authorList>
            <person name="Oey H."/>
            <person name="Zakrzewski M."/>
            <person name="Gobert G."/>
            <person name="Gravermann K."/>
            <person name="Stoye J."/>
            <person name="Jones M."/>
            <person name="Mcmanus D."/>
            <person name="Krause L."/>
        </authorList>
    </citation>
    <scope>NUCLEOTIDE SEQUENCE [LARGE SCALE GENOMIC DNA]</scope>
    <source>
        <strain evidence="8 9">TAN1997</strain>
    </source>
</reference>
<dbReference type="InterPro" id="IPR027417">
    <property type="entry name" value="P-loop_NTPase"/>
</dbReference>
<dbReference type="InterPro" id="IPR014001">
    <property type="entry name" value="Helicase_ATP-bd"/>
</dbReference>
<dbReference type="Proteomes" id="UP000290809">
    <property type="component" value="Unassembled WGS sequence"/>
</dbReference>
<evidence type="ECO:0000256" key="3">
    <source>
        <dbReference type="ARBA" id="ARBA00022806"/>
    </source>
</evidence>
<dbReference type="AlphaFoldDB" id="A0A430Q3A1"/>
<evidence type="ECO:0000256" key="2">
    <source>
        <dbReference type="ARBA" id="ARBA00022801"/>
    </source>
</evidence>
<dbReference type="GO" id="GO:0002151">
    <property type="term" value="F:G-quadruplex RNA binding"/>
    <property type="evidence" value="ECO:0007669"/>
    <property type="project" value="TreeGrafter"/>
</dbReference>
<organism evidence="8 9">
    <name type="scientific">Schistosoma bovis</name>
    <name type="common">Blood fluke</name>
    <dbReference type="NCBI Taxonomy" id="6184"/>
    <lineage>
        <taxon>Eukaryota</taxon>
        <taxon>Metazoa</taxon>
        <taxon>Spiralia</taxon>
        <taxon>Lophotrochozoa</taxon>
        <taxon>Platyhelminthes</taxon>
        <taxon>Trematoda</taxon>
        <taxon>Digenea</taxon>
        <taxon>Strigeidida</taxon>
        <taxon>Schistosomatoidea</taxon>
        <taxon>Schistosomatidae</taxon>
        <taxon>Schistosoma</taxon>
    </lineage>
</organism>
<dbReference type="GO" id="GO:0005524">
    <property type="term" value="F:ATP binding"/>
    <property type="evidence" value="ECO:0007669"/>
    <property type="project" value="UniProtKB-KW"/>
</dbReference>
<dbReference type="CDD" id="cd17917">
    <property type="entry name" value="DEXHc_RHA-like"/>
    <property type="match status" value="1"/>
</dbReference>
<dbReference type="GO" id="GO:0003724">
    <property type="term" value="F:RNA helicase activity"/>
    <property type="evidence" value="ECO:0007669"/>
    <property type="project" value="TreeGrafter"/>
</dbReference>
<keyword evidence="9" id="KW-1185">Reference proteome</keyword>
<evidence type="ECO:0000313" key="9">
    <source>
        <dbReference type="Proteomes" id="UP000290809"/>
    </source>
</evidence>
<evidence type="ECO:0000256" key="6">
    <source>
        <dbReference type="ARBA" id="ARBA00060772"/>
    </source>
</evidence>
<evidence type="ECO:0000256" key="5">
    <source>
        <dbReference type="ARBA" id="ARBA00022884"/>
    </source>
</evidence>
<keyword evidence="2" id="KW-0378">Hydrolase</keyword>
<dbReference type="GO" id="GO:0016787">
    <property type="term" value="F:hydrolase activity"/>
    <property type="evidence" value="ECO:0007669"/>
    <property type="project" value="UniProtKB-KW"/>
</dbReference>
<gene>
    <name evidence="8" type="ORF">DC041_0001439</name>
</gene>
<proteinExistence type="inferred from homology"/>
<dbReference type="GO" id="GO:0003678">
    <property type="term" value="F:DNA helicase activity"/>
    <property type="evidence" value="ECO:0007669"/>
    <property type="project" value="TreeGrafter"/>
</dbReference>
<keyword evidence="4" id="KW-0067">ATP-binding</keyword>
<evidence type="ECO:0000313" key="8">
    <source>
        <dbReference type="EMBL" id="RTG82172.1"/>
    </source>
</evidence>
<keyword evidence="5" id="KW-0694">RNA-binding</keyword>
<dbReference type="InterPro" id="IPR002464">
    <property type="entry name" value="DNA/RNA_helicase_DEAH_CS"/>
</dbReference>
<dbReference type="PANTHER" id="PTHR18934">
    <property type="entry name" value="ATP-DEPENDENT RNA HELICASE"/>
    <property type="match status" value="1"/>
</dbReference>
<keyword evidence="1" id="KW-0547">Nucleotide-binding</keyword>
<dbReference type="GO" id="GO:0005634">
    <property type="term" value="C:nucleus"/>
    <property type="evidence" value="ECO:0007669"/>
    <property type="project" value="TreeGrafter"/>
</dbReference>
<dbReference type="GO" id="GO:0005737">
    <property type="term" value="C:cytoplasm"/>
    <property type="evidence" value="ECO:0007669"/>
    <property type="project" value="TreeGrafter"/>
</dbReference>
<dbReference type="STRING" id="6184.A0A430Q3A1"/>
<dbReference type="SMART" id="SM00487">
    <property type="entry name" value="DEXDc"/>
    <property type="match status" value="1"/>
</dbReference>
<dbReference type="PROSITE" id="PS00690">
    <property type="entry name" value="DEAH_ATP_HELICASE"/>
    <property type="match status" value="1"/>
</dbReference>
<dbReference type="PANTHER" id="PTHR18934:SF237">
    <property type="entry name" value="ATP-DEPENDENT DNA_RNA HELICASE DHX36"/>
    <property type="match status" value="1"/>
</dbReference>
<dbReference type="InterPro" id="IPR011545">
    <property type="entry name" value="DEAD/DEAH_box_helicase_dom"/>
</dbReference>
<evidence type="ECO:0000256" key="4">
    <source>
        <dbReference type="ARBA" id="ARBA00022840"/>
    </source>
</evidence>
<name>A0A430Q3A1_SCHBO</name>
<comment type="caution">
    <text evidence="8">The sequence shown here is derived from an EMBL/GenBank/DDBJ whole genome shotgun (WGS) entry which is preliminary data.</text>
</comment>
<accession>A0A430Q3A1</accession>
<dbReference type="EMBL" id="QMKO01002947">
    <property type="protein sequence ID" value="RTG82172.1"/>
    <property type="molecule type" value="Genomic_DNA"/>
</dbReference>
<keyword evidence="3 8" id="KW-0347">Helicase</keyword>
<comment type="similarity">
    <text evidence="6">Belongs to the DExH box helicase family.</text>
</comment>
<dbReference type="Gene3D" id="3.40.50.300">
    <property type="entry name" value="P-loop containing nucleotide triphosphate hydrolases"/>
    <property type="match status" value="1"/>
</dbReference>
<dbReference type="FunFam" id="3.40.50.300:FF:000526">
    <property type="entry name" value="DExH-box ATP-dependent RNA helicase DExH3"/>
    <property type="match status" value="1"/>
</dbReference>
<dbReference type="PROSITE" id="PS51192">
    <property type="entry name" value="HELICASE_ATP_BIND_1"/>
    <property type="match status" value="1"/>
</dbReference>
<dbReference type="Pfam" id="PF00270">
    <property type="entry name" value="DEAD"/>
    <property type="match status" value="1"/>
</dbReference>
<feature type="domain" description="Helicase ATP-binding" evidence="7">
    <location>
        <begin position="191"/>
        <end position="360"/>
    </location>
</feature>